<accession>A0A0H4WA27</accession>
<evidence type="ECO:0000313" key="3">
    <source>
        <dbReference type="Proteomes" id="UP000036458"/>
    </source>
</evidence>
<protein>
    <submittedName>
        <fullName evidence="2">Uncharacterized protein</fullName>
    </submittedName>
</protein>
<keyword evidence="3" id="KW-1185">Reference proteome</keyword>
<reference evidence="2 3" key="1">
    <citation type="submission" date="2015-01" db="EMBL/GenBank/DDBJ databases">
        <title>Rufibacter sp./DG31D/ whole genome sequencing.</title>
        <authorList>
            <person name="Kim M.K."/>
            <person name="Srinivasan S."/>
            <person name="Lee J.-J."/>
        </authorList>
    </citation>
    <scope>NUCLEOTIDE SEQUENCE [LARGE SCALE GENOMIC DNA]</scope>
    <source>
        <strain evidence="2 3">DG31D</strain>
    </source>
</reference>
<keyword evidence="1" id="KW-0812">Transmembrane</keyword>
<organism evidence="2 3">
    <name type="scientific">Rufibacter radiotolerans</name>
    <dbReference type="NCBI Taxonomy" id="1379910"/>
    <lineage>
        <taxon>Bacteria</taxon>
        <taxon>Pseudomonadati</taxon>
        <taxon>Bacteroidota</taxon>
        <taxon>Cytophagia</taxon>
        <taxon>Cytophagales</taxon>
        <taxon>Hymenobacteraceae</taxon>
        <taxon>Rufibacter</taxon>
    </lineage>
</organism>
<dbReference type="EMBL" id="CP010777">
    <property type="protein sequence ID" value="AKQ47331.1"/>
    <property type="molecule type" value="Genomic_DNA"/>
</dbReference>
<evidence type="ECO:0000256" key="1">
    <source>
        <dbReference type="SAM" id="Phobius"/>
    </source>
</evidence>
<dbReference type="PATRIC" id="fig|1379910.4.peg.4242"/>
<dbReference type="STRING" id="1379910.TH63_19470"/>
<evidence type="ECO:0000313" key="2">
    <source>
        <dbReference type="EMBL" id="AKQ47331.1"/>
    </source>
</evidence>
<dbReference type="Proteomes" id="UP000036458">
    <property type="component" value="Chromosome"/>
</dbReference>
<feature type="transmembrane region" description="Helical" evidence="1">
    <location>
        <begin position="12"/>
        <end position="31"/>
    </location>
</feature>
<keyword evidence="1" id="KW-0472">Membrane</keyword>
<gene>
    <name evidence="2" type="ORF">TH63_19470</name>
</gene>
<keyword evidence="1" id="KW-1133">Transmembrane helix</keyword>
<proteinExistence type="predicted"/>
<feature type="transmembrane region" description="Helical" evidence="1">
    <location>
        <begin position="43"/>
        <end position="65"/>
    </location>
</feature>
<dbReference type="KEGG" id="ruf:TH63_19470"/>
<dbReference type="AlphaFoldDB" id="A0A0H4WA27"/>
<name>A0A0H4WA27_9BACT</name>
<sequence length="93" mass="10450">MNKEKGKFNWAAIGWLTFSTLWILEGIIFIIKDKAIIGLHRDSSLNIVGGWLIVLVGLAFLYVAFHSLSPFGSVRSFMRGISENKKKRSHKSG</sequence>